<proteinExistence type="predicted"/>
<protein>
    <submittedName>
        <fullName evidence="1">Uncharacterized protein</fullName>
    </submittedName>
</protein>
<dbReference type="Proteomes" id="UP001163324">
    <property type="component" value="Chromosome 1"/>
</dbReference>
<dbReference type="EMBL" id="CM047940">
    <property type="protein sequence ID" value="KAI9904351.1"/>
    <property type="molecule type" value="Genomic_DNA"/>
</dbReference>
<organism evidence="1 2">
    <name type="scientific">Trichothecium roseum</name>
    <dbReference type="NCBI Taxonomy" id="47278"/>
    <lineage>
        <taxon>Eukaryota</taxon>
        <taxon>Fungi</taxon>
        <taxon>Dikarya</taxon>
        <taxon>Ascomycota</taxon>
        <taxon>Pezizomycotina</taxon>
        <taxon>Sordariomycetes</taxon>
        <taxon>Hypocreomycetidae</taxon>
        <taxon>Hypocreales</taxon>
        <taxon>Hypocreales incertae sedis</taxon>
        <taxon>Trichothecium</taxon>
    </lineage>
</organism>
<accession>A0ACC0VD49</accession>
<sequence length="118" mass="12829">MVAQQVLDSPGVSELEQLAQEIASKTQEFTEALRKHGCALPSHDPQAPRNDSLPVAATGLQRNLMELTTELQTLVLGPRIACSQPDPGINIHAIYKFKLPTLVPADGSIRYSELAEKI</sequence>
<reference evidence="1" key="1">
    <citation type="submission" date="2022-10" db="EMBL/GenBank/DDBJ databases">
        <title>Complete Genome of Trichothecium roseum strain YXFP-22015, a Plant Pathogen Isolated from Citrus.</title>
        <authorList>
            <person name="Wang Y."/>
            <person name="Zhu L."/>
        </authorList>
    </citation>
    <scope>NUCLEOTIDE SEQUENCE</scope>
    <source>
        <strain evidence="1">YXFP-22015</strain>
    </source>
</reference>
<gene>
    <name evidence="1" type="ORF">N3K66_000880</name>
</gene>
<comment type="caution">
    <text evidence="1">The sequence shown here is derived from an EMBL/GenBank/DDBJ whole genome shotgun (WGS) entry which is preliminary data.</text>
</comment>
<evidence type="ECO:0000313" key="1">
    <source>
        <dbReference type="EMBL" id="KAI9904351.1"/>
    </source>
</evidence>
<evidence type="ECO:0000313" key="2">
    <source>
        <dbReference type="Proteomes" id="UP001163324"/>
    </source>
</evidence>
<name>A0ACC0VD49_9HYPO</name>
<keyword evidence="2" id="KW-1185">Reference proteome</keyword>